<accession>A0A2N5N9B9</accession>
<feature type="region of interest" description="Disordered" evidence="1">
    <location>
        <begin position="495"/>
        <end position="580"/>
    </location>
</feature>
<feature type="compositionally biased region" description="Basic and acidic residues" evidence="1">
    <location>
        <begin position="118"/>
        <end position="129"/>
    </location>
</feature>
<sequence length="580" mass="57935">MKIHIVKKGDTLYLIGQKYGVSVEELQKLNPTLTNPHNILIGTKVKVPASASKPGAPELIHKYKAKIGDTLWKLAKAWGVSLQELIKANPQIVDPAELKEGDTVHIPKPSSSPLTAQHKAEPESGEGGKKNTAPKETPVPEPAAEKKTEVQAEPVTPPPVVQTEELVVPVVEKPSYGSYGSEHKDYAPSPLSAAAPAQSGYGHSHAAGEMNETAHPFLQEKIPATEAFAPLYQMPQLPGSVAGAAGAAGAGYGGYGPYGSGYSQEIPGLVAGAGEGGYGSGYGGYGSPSGYGGYGASPIASSEPVHGGYAGHGGPSPLAAAESAFGPGHGYGGYGSGVLGAESAGYGSPYAPYEPFAAGAADGYGQPGGWPAGISPAAAPWGGQPMYGDPYASVYGGQGYAGGYGGYGGYPAQPFAGAAAGYPAAAEQGAAPWAPGLSGSYSYGGSGTWQPEAALPASAGQGGYGAPMAAGAAAGYAQPSWPGATAGLHAGGYGQPAAAAPAQLSPVQAQPCGCGEREQEAGEAEPAAAAAGGLTVKGPSKPAKTGTASPRKPAKKAVIRSAARPTVRQSKGSRPWINRR</sequence>
<dbReference type="GO" id="GO:0008932">
    <property type="term" value="F:lytic endotransglycosylase activity"/>
    <property type="evidence" value="ECO:0007669"/>
    <property type="project" value="TreeGrafter"/>
</dbReference>
<dbReference type="Gene3D" id="3.10.350.10">
    <property type="entry name" value="LysM domain"/>
    <property type="match status" value="2"/>
</dbReference>
<dbReference type="CDD" id="cd00118">
    <property type="entry name" value="LysM"/>
    <property type="match status" value="2"/>
</dbReference>
<feature type="region of interest" description="Disordered" evidence="1">
    <location>
        <begin position="179"/>
        <end position="205"/>
    </location>
</feature>
<feature type="domain" description="LysM" evidence="2">
    <location>
        <begin position="61"/>
        <end position="106"/>
    </location>
</feature>
<keyword evidence="4" id="KW-1185">Reference proteome</keyword>
<dbReference type="Pfam" id="PF01476">
    <property type="entry name" value="LysM"/>
    <property type="match status" value="2"/>
</dbReference>
<feature type="domain" description="LysM" evidence="2">
    <location>
        <begin position="2"/>
        <end position="47"/>
    </location>
</feature>
<feature type="compositionally biased region" description="Low complexity" evidence="1">
    <location>
        <begin position="495"/>
        <end position="514"/>
    </location>
</feature>
<dbReference type="AlphaFoldDB" id="A0A2N5N9B9"/>
<feature type="region of interest" description="Disordered" evidence="1">
    <location>
        <begin position="102"/>
        <end position="163"/>
    </location>
</feature>
<feature type="compositionally biased region" description="Low complexity" evidence="1">
    <location>
        <begin position="187"/>
        <end position="199"/>
    </location>
</feature>
<gene>
    <name evidence="3" type="ORF">B8V81_1139</name>
</gene>
<dbReference type="PANTHER" id="PTHR33734">
    <property type="entry name" value="LYSM DOMAIN-CONTAINING GPI-ANCHORED PROTEIN 2"/>
    <property type="match status" value="1"/>
</dbReference>
<evidence type="ECO:0000313" key="4">
    <source>
        <dbReference type="Proteomes" id="UP000234789"/>
    </source>
</evidence>
<reference evidence="3 4" key="1">
    <citation type="submission" date="2017-05" db="EMBL/GenBank/DDBJ databases">
        <title>Functional genome analysis of Paenibacillus pasadenensis strain R16: insights on endophytic life style and antifungal activity.</title>
        <authorList>
            <person name="Passera A."/>
            <person name="Marcolungo L."/>
            <person name="Casati P."/>
            <person name="Brasca M."/>
            <person name="Quaglino F."/>
            <person name="Delledonne M."/>
        </authorList>
    </citation>
    <scope>NUCLEOTIDE SEQUENCE [LARGE SCALE GENOMIC DNA]</scope>
    <source>
        <strain evidence="3 4">R16</strain>
    </source>
</reference>
<dbReference type="EMBL" id="NFEZ01000003">
    <property type="protein sequence ID" value="PLT46915.1"/>
    <property type="molecule type" value="Genomic_DNA"/>
</dbReference>
<dbReference type="PANTHER" id="PTHR33734:SF34">
    <property type="entry name" value="SPOIVD-ASSOCIATED FACTOR A"/>
    <property type="match status" value="1"/>
</dbReference>
<proteinExistence type="predicted"/>
<protein>
    <submittedName>
        <fullName evidence="3">LysM-repeat protein and domain</fullName>
    </submittedName>
</protein>
<evidence type="ECO:0000313" key="3">
    <source>
        <dbReference type="EMBL" id="PLT46915.1"/>
    </source>
</evidence>
<dbReference type="SUPFAM" id="SSF54106">
    <property type="entry name" value="LysM domain"/>
    <property type="match status" value="2"/>
</dbReference>
<organism evidence="3 4">
    <name type="scientific">Paenibacillus pasadenensis</name>
    <dbReference type="NCBI Taxonomy" id="217090"/>
    <lineage>
        <taxon>Bacteria</taxon>
        <taxon>Bacillati</taxon>
        <taxon>Bacillota</taxon>
        <taxon>Bacilli</taxon>
        <taxon>Bacillales</taxon>
        <taxon>Paenibacillaceae</taxon>
        <taxon>Paenibacillus</taxon>
    </lineage>
</organism>
<evidence type="ECO:0000256" key="1">
    <source>
        <dbReference type="SAM" id="MobiDB-lite"/>
    </source>
</evidence>
<feature type="compositionally biased region" description="Low complexity" evidence="1">
    <location>
        <begin position="524"/>
        <end position="533"/>
    </location>
</feature>
<name>A0A2N5N9B9_9BACL</name>
<evidence type="ECO:0000259" key="2">
    <source>
        <dbReference type="PROSITE" id="PS51782"/>
    </source>
</evidence>
<dbReference type="InterPro" id="IPR018392">
    <property type="entry name" value="LysM"/>
</dbReference>
<dbReference type="RefSeq" id="WP_043110897.1">
    <property type="nucleotide sequence ID" value="NZ_BIMM01000011.1"/>
</dbReference>
<dbReference type="InterPro" id="IPR036779">
    <property type="entry name" value="LysM_dom_sf"/>
</dbReference>
<comment type="caution">
    <text evidence="3">The sequence shown here is derived from an EMBL/GenBank/DDBJ whole genome shotgun (WGS) entry which is preliminary data.</text>
</comment>
<dbReference type="SMART" id="SM00257">
    <property type="entry name" value="LysM"/>
    <property type="match status" value="2"/>
</dbReference>
<dbReference type="Proteomes" id="UP000234789">
    <property type="component" value="Unassembled WGS sequence"/>
</dbReference>
<dbReference type="PROSITE" id="PS51782">
    <property type="entry name" value="LYSM"/>
    <property type="match status" value="2"/>
</dbReference>